<evidence type="ECO:0000313" key="12">
    <source>
        <dbReference type="Proteomes" id="UP000236728"/>
    </source>
</evidence>
<dbReference type="PROSITE" id="PS00815">
    <property type="entry name" value="AIPM_HOMOCIT_SYNTH_1"/>
    <property type="match status" value="1"/>
</dbReference>
<dbReference type="FunFam" id="3.20.20.70:FF:000010">
    <property type="entry name" value="2-isopropylmalate synthase"/>
    <property type="match status" value="1"/>
</dbReference>
<dbReference type="NCBIfam" id="NF002086">
    <property type="entry name" value="PRK00915.1-3"/>
    <property type="match status" value="1"/>
</dbReference>
<keyword evidence="7" id="KW-0464">Manganese</keyword>
<keyword evidence="4" id="KW-0432">Leucine biosynthesis</keyword>
<keyword evidence="5" id="KW-0028">Amino-acid biosynthesis</keyword>
<proteinExistence type="inferred from homology"/>
<evidence type="ECO:0000259" key="10">
    <source>
        <dbReference type="PROSITE" id="PS50991"/>
    </source>
</evidence>
<dbReference type="Gene3D" id="3.20.20.70">
    <property type="entry name" value="Aldolase class I"/>
    <property type="match status" value="1"/>
</dbReference>
<evidence type="ECO:0000256" key="8">
    <source>
        <dbReference type="ARBA" id="ARBA00023304"/>
    </source>
</evidence>
<dbReference type="InterPro" id="IPR000891">
    <property type="entry name" value="PYR_CT"/>
</dbReference>
<evidence type="ECO:0000256" key="9">
    <source>
        <dbReference type="RuleBase" id="RU003523"/>
    </source>
</evidence>
<protein>
    <recommendedName>
        <fullName evidence="3">2-isopropylmalate synthase</fullName>
        <ecNumber evidence="3">2.3.3.13</ecNumber>
    </recommendedName>
</protein>
<sequence length="398" mass="42730">MAISNHIVFFDTTLRDGEQSPGCAMHHAEKMRLAAQLAKLGVDIIEAGFPIASHGDFNSVKAIAETIGRGNGAPRIAGLARCKKVDIEAVAKAVEAADRSRIHTFLSTSDLHLTAKLKITREQALDQIAECVAYARTLVDNVEFSPEDATRTDPDFLVKALEVAIQAGATTLNLPDTVGYCIPADYAAMFRMVRERIPQIDADGIILSAHCHDDLGLAVANTLAAIEAGVRQVECAINGIGERAGNASLEELAAILTVRKDKLPYDHSIVTTELYKTSQMLAECISFGAAPNKAIVGANAFAHAAGIHQHGVIANPLTYEIMTPESMGVPTNSLVLTKHSGRAALAERLTKLGHPLDKEQLLIVYERFTDLADRKKDIYDQDLIGLLHAPVAETASVS</sequence>
<keyword evidence="12" id="KW-1185">Reference proteome</keyword>
<dbReference type="InterPro" id="IPR050073">
    <property type="entry name" value="2-IPM_HCS-like"/>
</dbReference>
<dbReference type="EMBL" id="FNVA01000001">
    <property type="protein sequence ID" value="SEF54973.1"/>
    <property type="molecule type" value="Genomic_DNA"/>
</dbReference>
<dbReference type="Pfam" id="PF22617">
    <property type="entry name" value="HCS_D2"/>
    <property type="match status" value="1"/>
</dbReference>
<dbReference type="PANTHER" id="PTHR10277">
    <property type="entry name" value="HOMOCITRATE SYNTHASE-RELATED"/>
    <property type="match status" value="1"/>
</dbReference>
<dbReference type="Proteomes" id="UP000236728">
    <property type="component" value="Unassembled WGS sequence"/>
</dbReference>
<dbReference type="PROSITE" id="PS00816">
    <property type="entry name" value="AIPM_HOMOCIT_SYNTH_2"/>
    <property type="match status" value="1"/>
</dbReference>
<dbReference type="InterPro" id="IPR054691">
    <property type="entry name" value="LeuA/HCS_post-cat"/>
</dbReference>
<dbReference type="CDD" id="cd07940">
    <property type="entry name" value="DRE_TIM_IPMS"/>
    <property type="match status" value="1"/>
</dbReference>
<evidence type="ECO:0000313" key="11">
    <source>
        <dbReference type="EMBL" id="SEF54973.1"/>
    </source>
</evidence>
<keyword evidence="8" id="KW-0100">Branched-chain amino acid biosynthesis</keyword>
<evidence type="ECO:0000256" key="4">
    <source>
        <dbReference type="ARBA" id="ARBA00022430"/>
    </source>
</evidence>
<gene>
    <name evidence="11" type="ORF">SAMN05421819_0385</name>
</gene>
<evidence type="ECO:0000256" key="1">
    <source>
        <dbReference type="ARBA" id="ARBA00004689"/>
    </source>
</evidence>
<keyword evidence="6 9" id="KW-0808">Transferase</keyword>
<dbReference type="PROSITE" id="PS50991">
    <property type="entry name" value="PYR_CT"/>
    <property type="match status" value="1"/>
</dbReference>
<comment type="pathway">
    <text evidence="1">Amino-acid biosynthesis; L-leucine biosynthesis; L-leucine from 3-methyl-2-oxobutanoate: step 1/4.</text>
</comment>
<dbReference type="Pfam" id="PF00682">
    <property type="entry name" value="HMGL-like"/>
    <property type="match status" value="1"/>
</dbReference>
<dbReference type="FunFam" id="1.10.238.260:FF:000001">
    <property type="entry name" value="2-isopropylmalate synthase"/>
    <property type="match status" value="1"/>
</dbReference>
<dbReference type="InterPro" id="IPR013785">
    <property type="entry name" value="Aldolase_TIM"/>
</dbReference>
<dbReference type="PANTHER" id="PTHR10277:SF9">
    <property type="entry name" value="2-ISOPROPYLMALATE SYNTHASE 1, CHLOROPLASTIC-RELATED"/>
    <property type="match status" value="1"/>
</dbReference>
<evidence type="ECO:0000256" key="5">
    <source>
        <dbReference type="ARBA" id="ARBA00022605"/>
    </source>
</evidence>
<evidence type="ECO:0000256" key="6">
    <source>
        <dbReference type="ARBA" id="ARBA00022679"/>
    </source>
</evidence>
<evidence type="ECO:0000256" key="2">
    <source>
        <dbReference type="ARBA" id="ARBA00009396"/>
    </source>
</evidence>
<dbReference type="GO" id="GO:0003852">
    <property type="term" value="F:2-isopropylmalate synthase activity"/>
    <property type="evidence" value="ECO:0007669"/>
    <property type="project" value="UniProtKB-EC"/>
</dbReference>
<accession>A0A1H5SWK9</accession>
<dbReference type="EC" id="2.3.3.13" evidence="3"/>
<organism evidence="11 12">
    <name type="scientific">Bryocella elongata</name>
    <dbReference type="NCBI Taxonomy" id="863522"/>
    <lineage>
        <taxon>Bacteria</taxon>
        <taxon>Pseudomonadati</taxon>
        <taxon>Acidobacteriota</taxon>
        <taxon>Terriglobia</taxon>
        <taxon>Terriglobales</taxon>
        <taxon>Acidobacteriaceae</taxon>
        <taxon>Bryocella</taxon>
    </lineage>
</organism>
<dbReference type="InterPro" id="IPR002034">
    <property type="entry name" value="AIPM/Hcit_synth_CS"/>
</dbReference>
<dbReference type="SUPFAM" id="SSF51569">
    <property type="entry name" value="Aldolase"/>
    <property type="match status" value="1"/>
</dbReference>
<comment type="similarity">
    <text evidence="2">Belongs to the alpha-IPM synthase/homocitrate synthase family. LeuA type 1 subfamily.</text>
</comment>
<feature type="domain" description="Pyruvate carboxyltransferase" evidence="10">
    <location>
        <begin position="7"/>
        <end position="275"/>
    </location>
</feature>
<dbReference type="RefSeq" id="WP_103931327.1">
    <property type="nucleotide sequence ID" value="NZ_FNVA01000001.1"/>
</dbReference>
<dbReference type="Gene3D" id="1.10.238.260">
    <property type="match status" value="1"/>
</dbReference>
<evidence type="ECO:0000256" key="7">
    <source>
        <dbReference type="ARBA" id="ARBA00023211"/>
    </source>
</evidence>
<dbReference type="GO" id="GO:0009098">
    <property type="term" value="P:L-leucine biosynthetic process"/>
    <property type="evidence" value="ECO:0007669"/>
    <property type="project" value="UniProtKB-KW"/>
</dbReference>
<dbReference type="OrthoDB" id="9804858at2"/>
<dbReference type="AlphaFoldDB" id="A0A1H5SWK9"/>
<reference evidence="11 12" key="1">
    <citation type="submission" date="2016-10" db="EMBL/GenBank/DDBJ databases">
        <authorList>
            <person name="de Groot N.N."/>
        </authorList>
    </citation>
    <scope>NUCLEOTIDE SEQUENCE [LARGE SCALE GENOMIC DNA]</scope>
    <source>
        <strain evidence="11 12">DSM 22489</strain>
    </source>
</reference>
<name>A0A1H5SWK9_9BACT</name>
<evidence type="ECO:0000256" key="3">
    <source>
        <dbReference type="ARBA" id="ARBA00012973"/>
    </source>
</evidence>